<dbReference type="PROSITE" id="PS00061">
    <property type="entry name" value="ADH_SHORT"/>
    <property type="match status" value="1"/>
</dbReference>
<dbReference type="OrthoDB" id="7064009at2"/>
<gene>
    <name evidence="3" type="ORF">SAMN06265360_102210</name>
</gene>
<evidence type="ECO:0000313" key="4">
    <source>
        <dbReference type="Proteomes" id="UP000198348"/>
    </source>
</evidence>
<dbReference type="Gene3D" id="3.40.50.720">
    <property type="entry name" value="NAD(P)-binding Rossmann-like Domain"/>
    <property type="match status" value="1"/>
</dbReference>
<comment type="similarity">
    <text evidence="1">Belongs to the short-chain dehydrogenases/reductases (SDR) family.</text>
</comment>
<evidence type="ECO:0000256" key="2">
    <source>
        <dbReference type="ARBA" id="ARBA00023002"/>
    </source>
</evidence>
<dbReference type="Proteomes" id="UP000198348">
    <property type="component" value="Unassembled WGS sequence"/>
</dbReference>
<dbReference type="AlphaFoldDB" id="A0A238VFR3"/>
<dbReference type="RefSeq" id="WP_089299835.1">
    <property type="nucleotide sequence ID" value="NZ_FZNW01000002.1"/>
</dbReference>
<dbReference type="PRINTS" id="PR00081">
    <property type="entry name" value="GDHRDH"/>
</dbReference>
<dbReference type="PANTHER" id="PTHR43669:SF3">
    <property type="entry name" value="ALCOHOL DEHYDROGENASE, PUTATIVE (AFU_ORTHOLOGUE AFUA_3G03445)-RELATED"/>
    <property type="match status" value="1"/>
</dbReference>
<dbReference type="EMBL" id="FZNW01000002">
    <property type="protein sequence ID" value="SNR33230.1"/>
    <property type="molecule type" value="Genomic_DNA"/>
</dbReference>
<accession>A0A238VFR3</accession>
<proteinExistence type="inferred from homology"/>
<keyword evidence="2" id="KW-0560">Oxidoreductase</keyword>
<dbReference type="InterPro" id="IPR002347">
    <property type="entry name" value="SDR_fam"/>
</dbReference>
<organism evidence="3 4">
    <name type="scientific">Haloechinothrix alba</name>
    <dbReference type="NCBI Taxonomy" id="664784"/>
    <lineage>
        <taxon>Bacteria</taxon>
        <taxon>Bacillati</taxon>
        <taxon>Actinomycetota</taxon>
        <taxon>Actinomycetes</taxon>
        <taxon>Pseudonocardiales</taxon>
        <taxon>Pseudonocardiaceae</taxon>
        <taxon>Haloechinothrix</taxon>
    </lineage>
</organism>
<dbReference type="Pfam" id="PF00106">
    <property type="entry name" value="adh_short"/>
    <property type="match status" value="1"/>
</dbReference>
<dbReference type="InterPro" id="IPR020904">
    <property type="entry name" value="Sc_DH/Rdtase_CS"/>
</dbReference>
<protein>
    <submittedName>
        <fullName evidence="3">Short-chain dehydrogenase</fullName>
    </submittedName>
</protein>
<dbReference type="InterPro" id="IPR036291">
    <property type="entry name" value="NAD(P)-bd_dom_sf"/>
</dbReference>
<dbReference type="GO" id="GO:0016491">
    <property type="term" value="F:oxidoreductase activity"/>
    <property type="evidence" value="ECO:0007669"/>
    <property type="project" value="UniProtKB-KW"/>
</dbReference>
<name>A0A238VFR3_9PSEU</name>
<evidence type="ECO:0000256" key="1">
    <source>
        <dbReference type="ARBA" id="ARBA00006484"/>
    </source>
</evidence>
<reference evidence="3 4" key="1">
    <citation type="submission" date="2017-06" db="EMBL/GenBank/DDBJ databases">
        <authorList>
            <person name="Kim H.J."/>
            <person name="Triplett B.A."/>
        </authorList>
    </citation>
    <scope>NUCLEOTIDE SEQUENCE [LARGE SCALE GENOMIC DNA]</scope>
    <source>
        <strain evidence="3 4">DSM 45207</strain>
    </source>
</reference>
<dbReference type="SUPFAM" id="SSF51735">
    <property type="entry name" value="NAD(P)-binding Rossmann-fold domains"/>
    <property type="match status" value="1"/>
</dbReference>
<keyword evidence="4" id="KW-1185">Reference proteome</keyword>
<sequence length="260" mass="26699">MKLHGTTIVVTGAGRGIGAALARSFAGEYPRGIVVADVDAEGVSSVADEIRDRGVAALGVHVDVSDSGQVATLVRETEHAFGPPDVVCSNAGIAMGQGLHAAQQHWARSWAVNVMAHVHLAQAVLPRMSVRGQGYFLLTASAAGLLGLPGDAPYSVTKGAAVGLAEWLAMTYGDSGVGVGVLCPLGVRTDLLMPAVDAGHPAARAVAEHAPIITPEEVADAALRGIACGEFLILPHPEVRAMYATKATDPQAWLARHTAS</sequence>
<dbReference type="CDD" id="cd05233">
    <property type="entry name" value="SDR_c"/>
    <property type="match status" value="1"/>
</dbReference>
<evidence type="ECO:0000313" key="3">
    <source>
        <dbReference type="EMBL" id="SNR33230.1"/>
    </source>
</evidence>
<dbReference type="PANTHER" id="PTHR43669">
    <property type="entry name" value="5-KETO-D-GLUCONATE 5-REDUCTASE"/>
    <property type="match status" value="1"/>
</dbReference>